<keyword evidence="1" id="KW-0472">Membrane</keyword>
<dbReference type="AlphaFoldDB" id="A0A0D8JW40"/>
<organism evidence="2 3">
    <name type="scientific">Coccidioides immitis (strain RS)</name>
    <name type="common">Valley fever fungus</name>
    <dbReference type="NCBI Taxonomy" id="246410"/>
    <lineage>
        <taxon>Eukaryota</taxon>
        <taxon>Fungi</taxon>
        <taxon>Dikarya</taxon>
        <taxon>Ascomycota</taxon>
        <taxon>Pezizomycotina</taxon>
        <taxon>Eurotiomycetes</taxon>
        <taxon>Eurotiomycetidae</taxon>
        <taxon>Onygenales</taxon>
        <taxon>Onygenaceae</taxon>
        <taxon>Coccidioides</taxon>
    </lineage>
</organism>
<feature type="transmembrane region" description="Helical" evidence="1">
    <location>
        <begin position="76"/>
        <end position="97"/>
    </location>
</feature>
<reference evidence="3" key="1">
    <citation type="journal article" date="2009" name="Genome Res.">
        <title>Comparative genomic analyses of the human fungal pathogens Coccidioides and their relatives.</title>
        <authorList>
            <person name="Sharpton T.J."/>
            <person name="Stajich J.E."/>
            <person name="Rounsley S.D."/>
            <person name="Gardner M.J."/>
            <person name="Wortman J.R."/>
            <person name="Jordar V.S."/>
            <person name="Maiti R."/>
            <person name="Kodira C.D."/>
            <person name="Neafsey D.E."/>
            <person name="Zeng Q."/>
            <person name="Hung C.-Y."/>
            <person name="McMahan C."/>
            <person name="Muszewska A."/>
            <person name="Grynberg M."/>
            <person name="Mandel M.A."/>
            <person name="Kellner E.M."/>
            <person name="Barker B.M."/>
            <person name="Galgiani J.N."/>
            <person name="Orbach M.J."/>
            <person name="Kirkland T.N."/>
            <person name="Cole G.T."/>
            <person name="Henn M.R."/>
            <person name="Birren B.W."/>
            <person name="Taylor J.W."/>
        </authorList>
    </citation>
    <scope>NUCLEOTIDE SEQUENCE [LARGE SCALE GENOMIC DNA]</scope>
    <source>
        <strain evidence="3">RS</strain>
    </source>
</reference>
<proteinExistence type="predicted"/>
<dbReference type="VEuPathDB" id="FungiDB:CIMG_11662"/>
<name>A0A0D8JW40_COCIM</name>
<keyword evidence="1" id="KW-0812">Transmembrane</keyword>
<evidence type="ECO:0000313" key="3">
    <source>
        <dbReference type="Proteomes" id="UP000001261"/>
    </source>
</evidence>
<dbReference type="EMBL" id="GG704912">
    <property type="protein sequence ID" value="KJF60503.1"/>
    <property type="molecule type" value="Genomic_DNA"/>
</dbReference>
<evidence type="ECO:0000313" key="2">
    <source>
        <dbReference type="EMBL" id="KJF60503.1"/>
    </source>
</evidence>
<protein>
    <submittedName>
        <fullName evidence="2">Uncharacterized protein</fullName>
    </submittedName>
</protein>
<reference evidence="3" key="2">
    <citation type="journal article" date="2010" name="Genome Res.">
        <title>Population genomic sequencing of Coccidioides fungi reveals recent hybridization and transposon control.</title>
        <authorList>
            <person name="Neafsey D.E."/>
            <person name="Barker B.M."/>
            <person name="Sharpton T.J."/>
            <person name="Stajich J.E."/>
            <person name="Park D.J."/>
            <person name="Whiston E."/>
            <person name="Hung C.-Y."/>
            <person name="McMahan C."/>
            <person name="White J."/>
            <person name="Sykes S."/>
            <person name="Heiman D."/>
            <person name="Young S."/>
            <person name="Zeng Q."/>
            <person name="Abouelleil A."/>
            <person name="Aftuck L."/>
            <person name="Bessette D."/>
            <person name="Brown A."/>
            <person name="FitzGerald M."/>
            <person name="Lui A."/>
            <person name="Macdonald J.P."/>
            <person name="Priest M."/>
            <person name="Orbach M.J."/>
            <person name="Galgiani J.N."/>
            <person name="Kirkland T.N."/>
            <person name="Cole G.T."/>
            <person name="Birren B.W."/>
            <person name="Henn M.R."/>
            <person name="Taylor J.W."/>
            <person name="Rounsley S.D."/>
        </authorList>
    </citation>
    <scope>GENOME REANNOTATION</scope>
    <source>
        <strain evidence="3">RS</strain>
    </source>
</reference>
<feature type="transmembrane region" description="Helical" evidence="1">
    <location>
        <begin position="26"/>
        <end position="47"/>
    </location>
</feature>
<dbReference type="InParanoid" id="A0A0D8JW40"/>
<evidence type="ECO:0000256" key="1">
    <source>
        <dbReference type="SAM" id="Phobius"/>
    </source>
</evidence>
<keyword evidence="3" id="KW-1185">Reference proteome</keyword>
<dbReference type="GeneID" id="24163813"/>
<accession>A0A0D8JW40</accession>
<dbReference type="RefSeq" id="XP_012214060.1">
    <property type="nucleotide sequence ID" value="XM_012358637.1"/>
</dbReference>
<dbReference type="Proteomes" id="UP000001261">
    <property type="component" value="Unassembled WGS sequence"/>
</dbReference>
<sequence>MASSQKRTPRSRPCSCSLIGIWSRRVSIVSIFWLTSLSMGSQIWGVLASLSRSMRMSAGITDEASSVVVSKPASSFVTTLVCSSSSSCIMITSFIAGKQMYMNRRYRVWRSFKMRSCSTDRWYIGIGLNMTTASWHGPSGTGLGATVQLLQAPLHPQDTPIRCSLRTTSFLRTRSSLCEIRKDRPYTFIQHIYSRDRPAAQRPTSFCCYKGGDVLFLWKRAVLYVLSGACCARKRPFIAFVASYSRSPSFRHPYGICRVNTPSGSRFRGYCQRAVWEGDANHNPPQCQRYPAGVVQCCPTACHLLSVHLSFLL</sequence>
<gene>
    <name evidence="2" type="ORF">CIMG_11662</name>
</gene>
<dbReference type="KEGG" id="cim:CIMG_11662"/>
<keyword evidence="1" id="KW-1133">Transmembrane helix</keyword>